<sequence>MKSTEIQAHIQQGHQTANFSIHLQVRLVVQCHPFGGEKISGTRSLSFSKVFSEHFLGHLT</sequence>
<name>A0A0E9WRT9_ANGAN</name>
<organism evidence="1">
    <name type="scientific">Anguilla anguilla</name>
    <name type="common">European freshwater eel</name>
    <name type="synonym">Muraena anguilla</name>
    <dbReference type="NCBI Taxonomy" id="7936"/>
    <lineage>
        <taxon>Eukaryota</taxon>
        <taxon>Metazoa</taxon>
        <taxon>Chordata</taxon>
        <taxon>Craniata</taxon>
        <taxon>Vertebrata</taxon>
        <taxon>Euteleostomi</taxon>
        <taxon>Actinopterygii</taxon>
        <taxon>Neopterygii</taxon>
        <taxon>Teleostei</taxon>
        <taxon>Anguilliformes</taxon>
        <taxon>Anguillidae</taxon>
        <taxon>Anguilla</taxon>
    </lineage>
</organism>
<evidence type="ECO:0000313" key="1">
    <source>
        <dbReference type="EMBL" id="JAH93154.1"/>
    </source>
</evidence>
<dbReference type="AlphaFoldDB" id="A0A0E9WRT9"/>
<reference evidence="1" key="2">
    <citation type="journal article" date="2015" name="Fish Shellfish Immunol.">
        <title>Early steps in the European eel (Anguilla anguilla)-Vibrio vulnificus interaction in the gills: Role of the RtxA13 toxin.</title>
        <authorList>
            <person name="Callol A."/>
            <person name="Pajuelo D."/>
            <person name="Ebbesson L."/>
            <person name="Teles M."/>
            <person name="MacKenzie S."/>
            <person name="Amaro C."/>
        </authorList>
    </citation>
    <scope>NUCLEOTIDE SEQUENCE</scope>
</reference>
<proteinExistence type="predicted"/>
<reference evidence="1" key="1">
    <citation type="submission" date="2014-11" db="EMBL/GenBank/DDBJ databases">
        <authorList>
            <person name="Amaro Gonzalez C."/>
        </authorList>
    </citation>
    <scope>NUCLEOTIDE SEQUENCE</scope>
</reference>
<accession>A0A0E9WRT9</accession>
<protein>
    <submittedName>
        <fullName evidence="1">Uncharacterized protein</fullName>
    </submittedName>
</protein>
<dbReference type="EMBL" id="GBXM01015423">
    <property type="protein sequence ID" value="JAH93154.1"/>
    <property type="molecule type" value="Transcribed_RNA"/>
</dbReference>